<dbReference type="AlphaFoldDB" id="A0A8J3WWX6"/>
<dbReference type="PANTHER" id="PTHR43877:SF2">
    <property type="entry name" value="AMINOALKYLPHOSPHONATE N-ACETYLTRANSFERASE-RELATED"/>
    <property type="match status" value="1"/>
</dbReference>
<gene>
    <name evidence="4" type="ORF">Pta02_74320</name>
</gene>
<organism evidence="4 5">
    <name type="scientific">Planobispora takensis</name>
    <dbReference type="NCBI Taxonomy" id="1367882"/>
    <lineage>
        <taxon>Bacteria</taxon>
        <taxon>Bacillati</taxon>
        <taxon>Actinomycetota</taxon>
        <taxon>Actinomycetes</taxon>
        <taxon>Streptosporangiales</taxon>
        <taxon>Streptosporangiaceae</taxon>
        <taxon>Planobispora</taxon>
    </lineage>
</organism>
<evidence type="ECO:0000256" key="2">
    <source>
        <dbReference type="ARBA" id="ARBA00023315"/>
    </source>
</evidence>
<dbReference type="CDD" id="cd04301">
    <property type="entry name" value="NAT_SF"/>
    <property type="match status" value="1"/>
</dbReference>
<dbReference type="Pfam" id="PF00583">
    <property type="entry name" value="Acetyltransf_1"/>
    <property type="match status" value="1"/>
</dbReference>
<dbReference type="RefSeq" id="WP_203879636.1">
    <property type="nucleotide sequence ID" value="NZ_BOOK01000068.1"/>
</dbReference>
<dbReference type="InterPro" id="IPR000182">
    <property type="entry name" value="GNAT_dom"/>
</dbReference>
<dbReference type="Proteomes" id="UP000634476">
    <property type="component" value="Unassembled WGS sequence"/>
</dbReference>
<protein>
    <recommendedName>
        <fullName evidence="3">N-acetyltransferase domain-containing protein</fullName>
    </recommendedName>
</protein>
<sequence>MELLPFDPAHAAVVAGWAASSREVAMWCGHEGFPLSPEVVAGWGTAEDVRARTLVEDGDLLGYGELWIDEEAGEVELARIIVAPQTRDRGIGRRLVRKLTALARESGHTEIFMRVHPDNDRALRCYRQADFVPVGDAQAAEWNAGQPVEYIWLRHADPQDTGAGDARSDDTV</sequence>
<evidence type="ECO:0000256" key="1">
    <source>
        <dbReference type="ARBA" id="ARBA00022679"/>
    </source>
</evidence>
<dbReference type="InterPro" id="IPR016181">
    <property type="entry name" value="Acyl_CoA_acyltransferase"/>
</dbReference>
<dbReference type="InterPro" id="IPR050832">
    <property type="entry name" value="Bact_Acetyltransf"/>
</dbReference>
<evidence type="ECO:0000313" key="4">
    <source>
        <dbReference type="EMBL" id="GII05424.1"/>
    </source>
</evidence>
<keyword evidence="5" id="KW-1185">Reference proteome</keyword>
<feature type="domain" description="N-acetyltransferase" evidence="3">
    <location>
        <begin position="1"/>
        <end position="157"/>
    </location>
</feature>
<dbReference type="PROSITE" id="PS51186">
    <property type="entry name" value="GNAT"/>
    <property type="match status" value="1"/>
</dbReference>
<reference evidence="4" key="1">
    <citation type="submission" date="2021-01" db="EMBL/GenBank/DDBJ databases">
        <title>Whole genome shotgun sequence of Planobispora takensis NBRC 109077.</title>
        <authorList>
            <person name="Komaki H."/>
            <person name="Tamura T."/>
        </authorList>
    </citation>
    <scope>NUCLEOTIDE SEQUENCE</scope>
    <source>
        <strain evidence="4">NBRC 109077</strain>
    </source>
</reference>
<dbReference type="EMBL" id="BOOK01000068">
    <property type="protein sequence ID" value="GII05424.1"/>
    <property type="molecule type" value="Genomic_DNA"/>
</dbReference>
<evidence type="ECO:0000313" key="5">
    <source>
        <dbReference type="Proteomes" id="UP000634476"/>
    </source>
</evidence>
<dbReference type="Gene3D" id="3.40.630.30">
    <property type="match status" value="1"/>
</dbReference>
<keyword evidence="2" id="KW-0012">Acyltransferase</keyword>
<dbReference type="SUPFAM" id="SSF55729">
    <property type="entry name" value="Acyl-CoA N-acyltransferases (Nat)"/>
    <property type="match status" value="1"/>
</dbReference>
<keyword evidence="1" id="KW-0808">Transferase</keyword>
<proteinExistence type="predicted"/>
<comment type="caution">
    <text evidence="4">The sequence shown here is derived from an EMBL/GenBank/DDBJ whole genome shotgun (WGS) entry which is preliminary data.</text>
</comment>
<name>A0A8J3WWX6_9ACTN</name>
<accession>A0A8J3WWX6</accession>
<dbReference type="GO" id="GO:0016747">
    <property type="term" value="F:acyltransferase activity, transferring groups other than amino-acyl groups"/>
    <property type="evidence" value="ECO:0007669"/>
    <property type="project" value="InterPro"/>
</dbReference>
<dbReference type="PANTHER" id="PTHR43877">
    <property type="entry name" value="AMINOALKYLPHOSPHONATE N-ACETYLTRANSFERASE-RELATED-RELATED"/>
    <property type="match status" value="1"/>
</dbReference>
<evidence type="ECO:0000259" key="3">
    <source>
        <dbReference type="PROSITE" id="PS51186"/>
    </source>
</evidence>